<dbReference type="EMBL" id="CP036422">
    <property type="protein sequence ID" value="QFU75932.1"/>
    <property type="molecule type" value="Genomic_DNA"/>
</dbReference>
<keyword evidence="3" id="KW-1185">Reference proteome</keyword>
<evidence type="ECO:0000259" key="1">
    <source>
        <dbReference type="Pfam" id="PF14082"/>
    </source>
</evidence>
<dbReference type="Proteomes" id="UP000326287">
    <property type="component" value="Chromosome"/>
</dbReference>
<dbReference type="InterPro" id="IPR025359">
    <property type="entry name" value="SduA_C"/>
</dbReference>
<dbReference type="KEGG" id="halc:EY643_09810"/>
<organism evidence="2 3">
    <name type="scientific">Halioglobus maricola</name>
    <dbReference type="NCBI Taxonomy" id="2601894"/>
    <lineage>
        <taxon>Bacteria</taxon>
        <taxon>Pseudomonadati</taxon>
        <taxon>Pseudomonadota</taxon>
        <taxon>Gammaproteobacteria</taxon>
        <taxon>Cellvibrionales</taxon>
        <taxon>Halieaceae</taxon>
        <taxon>Halioglobus</taxon>
    </lineage>
</organism>
<dbReference type="OrthoDB" id="784881at2"/>
<proteinExistence type="predicted"/>
<name>A0A5P9NJM9_9GAMM</name>
<protein>
    <submittedName>
        <fullName evidence="2">DUF4263 domain-containing protein</fullName>
    </submittedName>
</protein>
<dbReference type="RefSeq" id="WP_152662038.1">
    <property type="nucleotide sequence ID" value="NZ_CP036422.1"/>
</dbReference>
<dbReference type="AlphaFoldDB" id="A0A5P9NJM9"/>
<gene>
    <name evidence="2" type="ORF">EY643_09810</name>
</gene>
<accession>A0A5P9NJM9</accession>
<reference evidence="2 3" key="1">
    <citation type="submission" date="2019-02" db="EMBL/GenBank/DDBJ databases">
        <authorList>
            <person name="Li S.-H."/>
        </authorList>
    </citation>
    <scope>NUCLEOTIDE SEQUENCE [LARGE SCALE GENOMIC DNA]</scope>
    <source>
        <strain evidence="2 3">IMCC14385</strain>
    </source>
</reference>
<sequence length="467" mass="53743">MARIYPTRIGVPEPGELSIEEYHSGFIGVFYIPPHERLREARLKSEKPELYKRHILDVDITKDFVSIYPLNTLPRNSGFLEPKYDVVRSITLEGFGFGLPESTEEVIEMLEELPSAFIKDYDFGLGLLKDFMPIIDFLEQVGIEHLVISKTAETHISEKDSIFTMKYREFEEFRKSMNRITNRARLASKKIKSVTTNNLIAYFLDNEDYPQKPYFVGNDALTRLIARSSPSIPQGLSKSEQKKAVALIEENKKAIAKDSPESLVKLQNTIELVTLEQLIEKYERMMQRRLSESHWQNLLNQNPFILNLAFGYPIVKIHDQASVGGRKLTGEGDKITDFLVKNSMTNNCAIFEIKTPQTKLLNKTPYRESVYTPSKDVAGSVNQVLDQKYKFQKEIAMLKENTGIYDMEAYATQCVLIVGTVPEDKEERKSFELFRRNSKDVEIVTFDELLNKLKDLRDFLLEDSESS</sequence>
<dbReference type="Pfam" id="PF14082">
    <property type="entry name" value="SduA_C"/>
    <property type="match status" value="1"/>
</dbReference>
<evidence type="ECO:0000313" key="2">
    <source>
        <dbReference type="EMBL" id="QFU75932.1"/>
    </source>
</evidence>
<feature type="domain" description="Shedu protein SduA C-terminal" evidence="1">
    <location>
        <begin position="291"/>
        <end position="450"/>
    </location>
</feature>
<evidence type="ECO:0000313" key="3">
    <source>
        <dbReference type="Proteomes" id="UP000326287"/>
    </source>
</evidence>